<dbReference type="Proteomes" id="UP000817658">
    <property type="component" value="Chromosome 1"/>
</dbReference>
<dbReference type="EMBL" id="AP003227">
    <property type="protein sequence ID" value="BAD81671.1"/>
    <property type="molecule type" value="Genomic_DNA"/>
</dbReference>
<dbReference type="AlphaFoldDB" id="B7F145"/>
<accession>B7F145</accession>
<feature type="region of interest" description="Disordered" evidence="1">
    <location>
        <begin position="1"/>
        <end position="27"/>
    </location>
</feature>
<reference evidence="2" key="1">
    <citation type="journal article" date="2002" name="Nature">
        <title>The genome sequence and structure of rice chromosome 1.</title>
        <authorList>
            <person name="Sasaki T."/>
            <person name="Matsumoto T."/>
            <person name="Yamamoto K."/>
            <person name="Sakata K."/>
            <person name="Baba T."/>
            <person name="Katayose Y."/>
            <person name="Wu J."/>
            <person name="Niimura Y."/>
            <person name="Cheng Z."/>
            <person name="Nagamura Y."/>
            <person name="Antonio B.A."/>
            <person name="Kanamori H."/>
            <person name="Hosokawa S."/>
            <person name="Masukawa M."/>
            <person name="Arikawa K."/>
            <person name="Chiden Y."/>
            <person name="Hayashi M."/>
            <person name="Okamoto M."/>
            <person name="Ando T."/>
            <person name="Aoki H."/>
            <person name="Arita K."/>
            <person name="Hamada M."/>
            <person name="Harada C."/>
            <person name="Hijishita S."/>
            <person name="Honda M."/>
            <person name="Ichikawa Y."/>
            <person name="Idonuma A."/>
            <person name="Iijima M."/>
            <person name="Ikeda M."/>
            <person name="Ikeno M."/>
            <person name="Itoh S."/>
            <person name="Itoh T."/>
            <person name="Itoh Y."/>
            <person name="Itoh Y."/>
            <person name="Iwabuchi A."/>
            <person name="Kamiya K."/>
            <person name="Karasawa W."/>
            <person name="Katagiri S."/>
            <person name="Kikuta A."/>
            <person name="Kobayashi N."/>
            <person name="Kono I."/>
            <person name="Machita K."/>
            <person name="Maehara T."/>
            <person name="Mizuno H."/>
            <person name="Mizubayashi T."/>
            <person name="Mukai Y."/>
            <person name="Nagasaki H."/>
            <person name="Nakashima M."/>
            <person name="Nakama Y."/>
            <person name="Nakamichi Y."/>
            <person name="Nakamura M."/>
            <person name="Namiki N."/>
            <person name="Negishi M."/>
            <person name="Ohta I."/>
            <person name="Ono N."/>
            <person name="Saji S."/>
            <person name="Sakai K."/>
            <person name="Shibata M."/>
            <person name="Shimokawa T."/>
            <person name="Shomura A."/>
            <person name="Song J."/>
            <person name="Takazaki Y."/>
            <person name="Terasawa K."/>
            <person name="Tsuji K."/>
            <person name="Waki K."/>
            <person name="Yamagata H."/>
            <person name="Yamane H."/>
            <person name="Yoshiki S."/>
            <person name="Yoshihara R."/>
            <person name="Yukawa K."/>
            <person name="Zhong H."/>
            <person name="Iwama H."/>
            <person name="Endo T."/>
            <person name="Ito H."/>
            <person name="Hahn J.H."/>
            <person name="Kim H.I."/>
            <person name="Eun M.Y."/>
            <person name="Yano M."/>
            <person name="Jiang J."/>
            <person name="Gojobori T."/>
        </authorList>
    </citation>
    <scope>NUCLEOTIDE SEQUENCE</scope>
</reference>
<reference evidence="3" key="4">
    <citation type="journal article" date="2007" name="Genome Res.">
        <title>Curated Genome Annotation of Oryza sativa ssp. japonica and Comparative Genome Analysis with Arabidopsis thaliana.</title>
        <authorList>
            <consortium name="The Rice Annotation Project (RAP)"/>
            <person name="Itoh T."/>
            <person name="Tanaka T."/>
            <person name="Barrero R.A."/>
            <person name="Yamasaki C."/>
            <person name="Fujii Y."/>
            <person name="Hilton P.B."/>
            <person name="Antonio B.A."/>
            <person name="Aono H."/>
            <person name="Apweiler R."/>
            <person name="Bruskiewich R."/>
            <person name="Bureau T."/>
            <person name="Burr F."/>
            <person name="Costa de Oliveira A."/>
            <person name="Fuks G."/>
            <person name="Habara T."/>
            <person name="Haberer G."/>
            <person name="Han B."/>
            <person name="Harada E."/>
            <person name="Hiraki A.T."/>
            <person name="Hirochika H."/>
            <person name="Hoen D."/>
            <person name="Hokari H."/>
            <person name="Hosokawa S."/>
            <person name="Hsing Y."/>
            <person name="Ikawa H."/>
            <person name="Ikeo K."/>
            <person name="Imanishi T."/>
            <person name="Ito Y."/>
            <person name="Jaiswal P."/>
            <person name="Kanno M."/>
            <person name="Kawahara Y."/>
            <person name="Kawamura T."/>
            <person name="Kawashima H."/>
            <person name="Khurana J.P."/>
            <person name="Kikuchi S."/>
            <person name="Komatsu S."/>
            <person name="Koyanagi K.O."/>
            <person name="Kubooka H."/>
            <person name="Lieberherr D."/>
            <person name="Lin Y.C."/>
            <person name="Lonsdale D."/>
            <person name="Matsumoto T."/>
            <person name="Matsuya A."/>
            <person name="McCombie W.R."/>
            <person name="Messing J."/>
            <person name="Miyao A."/>
            <person name="Mulder N."/>
            <person name="Nagamura Y."/>
            <person name="Nam J."/>
            <person name="Namiki N."/>
            <person name="Numa H."/>
            <person name="Nurimoto S."/>
            <person name="O'donovan C."/>
            <person name="Ohyanagi H."/>
            <person name="Okido T."/>
            <person name="Oota S."/>
            <person name="Osato N."/>
            <person name="Palmer L.E."/>
            <person name="Quetier F."/>
            <person name="Raghuvanshi S."/>
            <person name="Saichi N."/>
            <person name="Sakai H."/>
            <person name="Sakai Y."/>
            <person name="Sakata K."/>
            <person name="Sakurai T."/>
            <person name="Sato F."/>
            <person name="Sato Y."/>
            <person name="Schoof H."/>
            <person name="Seki M."/>
            <person name="Shibata M."/>
            <person name="Shimizu Y."/>
            <person name="Shinozaki K."/>
            <person name="Shinso Y."/>
            <person name="Singh N.K."/>
            <person name="Smith-White B."/>
            <person name="Takeda J."/>
            <person name="Tanino M."/>
            <person name="Tatusova T."/>
            <person name="Thongjuea S."/>
            <person name="Todokoro F."/>
            <person name="Tsugane M."/>
            <person name="Tyagi A.K."/>
            <person name="Vanavichit A."/>
            <person name="Wang A."/>
            <person name="Wing R.A."/>
            <person name="Yamaguchi K."/>
            <person name="Yamamoto M."/>
            <person name="Yamamoto N."/>
            <person name="Yu Y."/>
            <person name="Zhang H."/>
            <person name="Zhao Q."/>
            <person name="Higo K."/>
            <person name="Burr B."/>
            <person name="Gojobori T."/>
            <person name="Sasaki T."/>
        </authorList>
    </citation>
    <scope>NUCLEOTIDE SEQUENCE</scope>
</reference>
<feature type="compositionally biased region" description="Low complexity" evidence="1">
    <location>
        <begin position="69"/>
        <end position="89"/>
    </location>
</feature>
<dbReference type="KEGG" id="dosa:Os01g0880100"/>
<organism evidence="2">
    <name type="scientific">Oryza sativa subsp. japonica</name>
    <name type="common">Rice</name>
    <dbReference type="NCBI Taxonomy" id="39947"/>
    <lineage>
        <taxon>Eukaryota</taxon>
        <taxon>Viridiplantae</taxon>
        <taxon>Streptophyta</taxon>
        <taxon>Embryophyta</taxon>
        <taxon>Tracheophyta</taxon>
        <taxon>Spermatophyta</taxon>
        <taxon>Magnoliopsida</taxon>
        <taxon>Liliopsida</taxon>
        <taxon>Poales</taxon>
        <taxon>Poaceae</taxon>
        <taxon>BOP clade</taxon>
        <taxon>Oryzoideae</taxon>
        <taxon>Oryzeae</taxon>
        <taxon>Oryzinae</taxon>
        <taxon>Oryza</taxon>
        <taxon>Oryza sativa</taxon>
    </lineage>
</organism>
<reference evidence="4" key="6">
    <citation type="journal article" date="2008" name="Nucleic Acids Res.">
        <title>The rice annotation project database (RAP-DB): 2008 update.</title>
        <authorList>
            <consortium name="The rice annotation project (RAP)"/>
        </authorList>
    </citation>
    <scope>GENOME REANNOTATION</scope>
    <source>
        <strain evidence="4">cv. Nipponbare</strain>
    </source>
</reference>
<reference evidence="3" key="5">
    <citation type="journal article" date="2008" name="Nucleic Acids Res.">
        <title>The Rice Annotation Project Database (RAP-DB): 2008 update.</title>
        <authorList>
            <consortium name="The Rice Annotation Project (RAP)"/>
            <person name="Tanaka T."/>
            <person name="Antonio B.A."/>
            <person name="Kikuchi S."/>
            <person name="Matsumoto T."/>
            <person name="Nagamura Y."/>
            <person name="Numa H."/>
            <person name="Sakai H."/>
            <person name="Wu J."/>
            <person name="Itoh T."/>
            <person name="Sasaki T."/>
            <person name="Aono R."/>
            <person name="Fujii Y."/>
            <person name="Habara T."/>
            <person name="Harada E."/>
            <person name="Kanno M."/>
            <person name="Kawahara Y."/>
            <person name="Kawashima H."/>
            <person name="Kubooka H."/>
            <person name="Matsuya A."/>
            <person name="Nakaoka H."/>
            <person name="Saichi N."/>
            <person name="Sanbonmatsu R."/>
            <person name="Sato Y."/>
            <person name="Shinso Y."/>
            <person name="Suzuki M."/>
            <person name="Takeda J."/>
            <person name="Tanino M."/>
            <person name="Todokoro F."/>
            <person name="Yamaguchi K."/>
            <person name="Yamamoto N."/>
            <person name="Yamasaki C."/>
            <person name="Imanishi T."/>
            <person name="Okido T."/>
            <person name="Tada M."/>
            <person name="Ikeo K."/>
            <person name="Tateno Y."/>
            <person name="Gojobori T."/>
            <person name="Lin Y.C."/>
            <person name="Wei F.J."/>
            <person name="Hsing Y.I."/>
            <person name="Zhao Q."/>
            <person name="Han B."/>
            <person name="Kramer M.R."/>
            <person name="McCombie R.W."/>
            <person name="Lonsdale D."/>
            <person name="O'Donovan C.C."/>
            <person name="Whitfield E.J."/>
            <person name="Apweiler R."/>
            <person name="Koyanagi K.O."/>
            <person name="Khurana J.P."/>
            <person name="Raghuvanshi S."/>
            <person name="Singh N.K."/>
            <person name="Tyagi A.K."/>
            <person name="Haberer G."/>
            <person name="Fujisawa M."/>
            <person name="Hosokawa S."/>
            <person name="Ito Y."/>
            <person name="Ikawa H."/>
            <person name="Shibata M."/>
            <person name="Yamamoto M."/>
            <person name="Bruskiewich R.M."/>
            <person name="Hoen D.R."/>
            <person name="Bureau TE."/>
            <person name="Namiki N."/>
            <person name="Ohyanagi H."/>
            <person name="Sakai Y."/>
            <person name="Nobushima S."/>
            <person name="Sakata K."/>
            <person name="Barrero R.A."/>
            <person name="Sato Y."/>
            <person name="Souvorov A."/>
            <person name="Smith-White B."/>
            <person name="Tatusova T."/>
            <person name="An S."/>
            <person name="An G."/>
            <person name="OOta S."/>
            <person name="Fuks G."/>
            <person name="Messing J."/>
            <person name="Christie K.R."/>
            <person name="Lieberherr D."/>
            <person name="Kim H."/>
            <person name="Zuccolo A."/>
            <person name="Wing R.A."/>
            <person name="Nobuta K."/>
            <person name="Green P.J."/>
            <person name="Lu C."/>
            <person name="Meyers BC."/>
            <person name="Chaparro C."/>
            <person name="Piegu B."/>
            <person name="Panaud O."/>
            <person name="Echeverria M."/>
        </authorList>
    </citation>
    <scope>NUCLEOTIDE SEQUENCE</scope>
</reference>
<evidence type="ECO:0000313" key="3">
    <source>
        <dbReference type="EMBL" id="BAH91405.1"/>
    </source>
</evidence>
<sequence>MAISPAGPGPLRGPAPTEAGAGGIFHPRVRWGRGPAFGRGGDGGNISLAGHISASPLASHHLPSPPLQSPLRRPASRLPSPPRLQLRAAATHRARRQRIGRQGAVGRRDRQGHAARLRRPARHARAWRGDGRSRRGCSAQAWRRPAIHVSNTPKYSRRFTCEVLLHLQYSKSPTVPCE</sequence>
<reference evidence="3" key="3">
    <citation type="journal article" date="2006" name="Nucleic Acids Res.">
        <title>The Rice Annotation Project Database (RAP-DB): hub for Oryza sativa ssp. japonica genome information.</title>
        <authorList>
            <person name="Ohyanagi H."/>
            <person name="Tanaka T."/>
            <person name="Sakai H."/>
            <person name="Shigemoto Y."/>
            <person name="Yamaguchi K."/>
            <person name="Habara T."/>
            <person name="Fujii Y."/>
            <person name="Antonio B.A."/>
            <person name="Nagamura Y."/>
            <person name="Imanishi T."/>
            <person name="Ikeo K."/>
            <person name="Itoh T."/>
            <person name="Gojobori T."/>
            <person name="Sasaki T."/>
        </authorList>
    </citation>
    <scope>NUCLEOTIDE SEQUENCE</scope>
</reference>
<dbReference type="Proteomes" id="UP000000763">
    <property type="component" value="Chromosome 1"/>
</dbReference>
<evidence type="ECO:0000313" key="4">
    <source>
        <dbReference type="Proteomes" id="UP000000763"/>
    </source>
</evidence>
<feature type="compositionally biased region" description="Basic residues" evidence="1">
    <location>
        <begin position="113"/>
        <end position="126"/>
    </location>
</feature>
<reference evidence="3 4" key="2">
    <citation type="journal article" date="2005" name="Nature">
        <title>The map-based sequence of the rice genome.</title>
        <authorList>
            <consortium name="International rice genome sequencing project (IRGSP)"/>
            <person name="Matsumoto T."/>
            <person name="Wu J."/>
            <person name="Kanamori H."/>
            <person name="Katayose Y."/>
            <person name="Fujisawa M."/>
            <person name="Namiki N."/>
            <person name="Mizuno H."/>
            <person name="Yamamoto K."/>
            <person name="Antonio B.A."/>
            <person name="Baba T."/>
            <person name="Sakata K."/>
            <person name="Nagamura Y."/>
            <person name="Aoki H."/>
            <person name="Arikawa K."/>
            <person name="Arita K."/>
            <person name="Bito T."/>
            <person name="Chiden Y."/>
            <person name="Fujitsuka N."/>
            <person name="Fukunaka R."/>
            <person name="Hamada M."/>
            <person name="Harada C."/>
            <person name="Hayashi A."/>
            <person name="Hijishita S."/>
            <person name="Honda M."/>
            <person name="Hosokawa S."/>
            <person name="Ichikawa Y."/>
            <person name="Idonuma A."/>
            <person name="Iijima M."/>
            <person name="Ikeda M."/>
            <person name="Ikeno M."/>
            <person name="Ito K."/>
            <person name="Ito S."/>
            <person name="Ito T."/>
            <person name="Ito Y."/>
            <person name="Ito Y."/>
            <person name="Iwabuchi A."/>
            <person name="Kamiya K."/>
            <person name="Karasawa W."/>
            <person name="Kurita K."/>
            <person name="Katagiri S."/>
            <person name="Kikuta A."/>
            <person name="Kobayashi H."/>
            <person name="Kobayashi N."/>
            <person name="Machita K."/>
            <person name="Maehara T."/>
            <person name="Masukawa M."/>
            <person name="Mizubayashi T."/>
            <person name="Mukai Y."/>
            <person name="Nagasaki H."/>
            <person name="Nagata Y."/>
            <person name="Naito S."/>
            <person name="Nakashima M."/>
            <person name="Nakama Y."/>
            <person name="Nakamichi Y."/>
            <person name="Nakamura M."/>
            <person name="Meguro A."/>
            <person name="Negishi M."/>
            <person name="Ohta I."/>
            <person name="Ohta T."/>
            <person name="Okamoto M."/>
            <person name="Ono N."/>
            <person name="Saji S."/>
            <person name="Sakaguchi M."/>
            <person name="Sakai K."/>
            <person name="Shibata M."/>
            <person name="Shimokawa T."/>
            <person name="Song J."/>
            <person name="Takazaki Y."/>
            <person name="Terasawa K."/>
            <person name="Tsugane M."/>
            <person name="Tsuji K."/>
            <person name="Ueda S."/>
            <person name="Waki K."/>
            <person name="Yamagata H."/>
            <person name="Yamamoto M."/>
            <person name="Yamamoto S."/>
            <person name="Yamane H."/>
            <person name="Yoshiki S."/>
            <person name="Yoshihara R."/>
            <person name="Yukawa K."/>
            <person name="Zhong H."/>
            <person name="Yano M."/>
            <person name="Yuan Q."/>
            <person name="Ouyang S."/>
            <person name="Liu J."/>
            <person name="Jones K.M."/>
            <person name="Gansberger K."/>
            <person name="Moffat K."/>
            <person name="Hill J."/>
            <person name="Bera J."/>
            <person name="Fadrosh D."/>
            <person name="Jin S."/>
            <person name="Johri S."/>
            <person name="Kim M."/>
            <person name="Overton L."/>
            <person name="Reardon M."/>
            <person name="Tsitrin T."/>
            <person name="Vuong H."/>
            <person name="Weaver B."/>
            <person name="Ciecko A."/>
            <person name="Tallon L."/>
            <person name="Jackson J."/>
            <person name="Pai G."/>
            <person name="Aken S.V."/>
            <person name="Utterback T."/>
            <person name="Reidmuller S."/>
            <person name="Feldblyum T."/>
            <person name="Hsiao J."/>
            <person name="Zismann V."/>
            <person name="Iobst S."/>
            <person name="de Vazeille A.R."/>
            <person name="Buell C.R."/>
            <person name="Ying K."/>
            <person name="Li Y."/>
            <person name="Lu T."/>
            <person name="Huang Y."/>
            <person name="Zhao Q."/>
            <person name="Feng Q."/>
            <person name="Zhang L."/>
            <person name="Zhu J."/>
            <person name="Weng Q."/>
            <person name="Mu J."/>
            <person name="Lu Y."/>
            <person name="Fan D."/>
            <person name="Liu Y."/>
            <person name="Guan J."/>
            <person name="Zhang Y."/>
            <person name="Yu S."/>
            <person name="Liu X."/>
            <person name="Zhang Y."/>
            <person name="Hong G."/>
            <person name="Han B."/>
            <person name="Choisne N."/>
            <person name="Demange N."/>
            <person name="Orjeda G."/>
            <person name="Samain S."/>
            <person name="Cattolico L."/>
            <person name="Pelletier E."/>
            <person name="Couloux A."/>
            <person name="Segurens B."/>
            <person name="Wincker P."/>
            <person name="D'Hont A."/>
            <person name="Scarpelli C."/>
            <person name="Weissenbach J."/>
            <person name="Salanoubat M."/>
            <person name="Quetier F."/>
            <person name="Yu Y."/>
            <person name="Kim H.R."/>
            <person name="Rambo T."/>
            <person name="Currie J."/>
            <person name="Collura K."/>
            <person name="Luo M."/>
            <person name="Yang T."/>
            <person name="Ammiraju J.S.S."/>
            <person name="Engler F."/>
            <person name="Soderlund C."/>
            <person name="Wing R.A."/>
            <person name="Palmer L.E."/>
            <person name="de la Bastide M."/>
            <person name="Spiegel L."/>
            <person name="Nascimento L."/>
            <person name="Zutavern T."/>
            <person name="O'Shaughnessy A."/>
            <person name="Dike S."/>
            <person name="Dedhia N."/>
            <person name="Preston R."/>
            <person name="Balija V."/>
            <person name="McCombie W.R."/>
            <person name="Chow T."/>
            <person name="Chen H."/>
            <person name="Chung M."/>
            <person name="Chen C."/>
            <person name="Shaw J."/>
            <person name="Wu H."/>
            <person name="Hsiao K."/>
            <person name="Chao Y."/>
            <person name="Chu M."/>
            <person name="Cheng C."/>
            <person name="Hour A."/>
            <person name="Lee P."/>
            <person name="Lin S."/>
            <person name="Lin Y."/>
            <person name="Liou J."/>
            <person name="Liu S."/>
            <person name="Hsing Y."/>
            <person name="Raghuvanshi S."/>
            <person name="Mohanty A."/>
            <person name="Bharti A.K."/>
            <person name="Gaur A."/>
            <person name="Gupta V."/>
            <person name="Kumar D."/>
            <person name="Ravi V."/>
            <person name="Vij S."/>
            <person name="Kapur A."/>
            <person name="Khurana P."/>
            <person name="Khurana P."/>
            <person name="Khurana J.P."/>
            <person name="Tyagi A.K."/>
            <person name="Gaikwad K."/>
            <person name="Singh A."/>
            <person name="Dalal V."/>
            <person name="Srivastava S."/>
            <person name="Dixit A."/>
            <person name="Pal A.K."/>
            <person name="Ghazi I.A."/>
            <person name="Yadav M."/>
            <person name="Pandit A."/>
            <person name="Bhargava A."/>
            <person name="Sureshbabu K."/>
            <person name="Batra K."/>
            <person name="Sharma T.R."/>
            <person name="Mohapatra T."/>
            <person name="Singh N.K."/>
            <person name="Messing J."/>
            <person name="Nelson A.B."/>
            <person name="Fuks G."/>
            <person name="Kavchok S."/>
            <person name="Keizer G."/>
            <person name="Linton E."/>
            <person name="Llaca V."/>
            <person name="Song R."/>
            <person name="Tanyolac B."/>
            <person name="Young S."/>
            <person name="Ho-Il K."/>
            <person name="Hahn J.H."/>
            <person name="Sangsakoo G."/>
            <person name="Vanavichit A."/>
            <person name="de Mattos Luiz.A.T."/>
            <person name="Zimmer P.D."/>
            <person name="Malone G."/>
            <person name="Dellagostin O."/>
            <person name="de Oliveira A.C."/>
            <person name="Bevan M."/>
            <person name="Bancroft I."/>
            <person name="Minx P."/>
            <person name="Cordum H."/>
            <person name="Wilson R."/>
            <person name="Cheng Z."/>
            <person name="Jin W."/>
            <person name="Jiang J."/>
            <person name="Leong S.A."/>
            <person name="Iwama H."/>
            <person name="Gojobori T."/>
            <person name="Itoh T."/>
            <person name="Niimura Y."/>
            <person name="Fujii Y."/>
            <person name="Habara T."/>
            <person name="Sakai H."/>
            <person name="Sato Y."/>
            <person name="Wilson G."/>
            <person name="Kumar K."/>
            <person name="McCouch S."/>
            <person name="Juretic N."/>
            <person name="Hoen D."/>
            <person name="Wright S."/>
            <person name="Bruskiewich R."/>
            <person name="Bureau T."/>
            <person name="Miyao A."/>
            <person name="Hirochika H."/>
            <person name="Nishikawa T."/>
            <person name="Kadowaki K."/>
            <person name="Sugiura M."/>
            <person name="Burr B."/>
            <person name="Sasaki T."/>
        </authorList>
    </citation>
    <scope>NUCLEOTIDE SEQUENCE [LARGE SCALE GENOMIC DNA]</scope>
    <source>
        <strain evidence="4">cv. Nipponbare</strain>
    </source>
</reference>
<dbReference type="EMBL" id="AP008207">
    <property type="protein sequence ID" value="BAH91405.1"/>
    <property type="molecule type" value="Genomic_DNA"/>
</dbReference>
<evidence type="ECO:0000256" key="1">
    <source>
        <dbReference type="SAM" id="MobiDB-lite"/>
    </source>
</evidence>
<feature type="region of interest" description="Disordered" evidence="1">
    <location>
        <begin position="57"/>
        <end position="139"/>
    </location>
</feature>
<feature type="compositionally biased region" description="Basic residues" evidence="1">
    <location>
        <begin position="90"/>
        <end position="99"/>
    </location>
</feature>
<reference evidence="3" key="7">
    <citation type="submission" date="2012-08" db="EMBL/GenBank/DDBJ databases">
        <title>Oryza sativa nipponbare(GA3) genomic DNA, chromosome 1.</title>
        <authorList>
            <consortium name="IRGSP(International Rice Genome Sequencing Project)"/>
        </authorList>
    </citation>
    <scope>NUCLEOTIDE SEQUENCE</scope>
</reference>
<protein>
    <submittedName>
        <fullName evidence="3">Os01g0880100 protein</fullName>
    </submittedName>
</protein>
<reference evidence="3" key="8">
    <citation type="submission" date="2012-08" db="EMBL/GenBank/DDBJ databases">
        <title>The Second Rice Annotation Project Meeting (RAP2).</title>
        <authorList>
            <consortium name="The Rice Annotation Project (RAP)"/>
        </authorList>
    </citation>
    <scope>NUCLEOTIDE SEQUENCE</scope>
</reference>
<gene>
    <name evidence="3" type="ordered locus">Os01g0880100</name>
    <name evidence="2" type="ORF">P0018C10.41</name>
</gene>
<evidence type="ECO:0000313" key="2">
    <source>
        <dbReference type="EMBL" id="BAD81671.1"/>
    </source>
</evidence>
<proteinExistence type="predicted"/>
<name>B7F145_ORYSJ</name>
<dbReference type="KEGG" id="osa:9267054"/>